<evidence type="ECO:0000313" key="2">
    <source>
        <dbReference type="EMBL" id="GGR55073.1"/>
    </source>
</evidence>
<reference evidence="2" key="1">
    <citation type="journal article" date="2014" name="Int. J. Syst. Evol. Microbiol.">
        <title>Complete genome sequence of Corynebacterium casei LMG S-19264T (=DSM 44701T), isolated from a smear-ripened cheese.</title>
        <authorList>
            <consortium name="US DOE Joint Genome Institute (JGI-PGF)"/>
            <person name="Walter F."/>
            <person name="Albersmeier A."/>
            <person name="Kalinowski J."/>
            <person name="Ruckert C."/>
        </authorList>
    </citation>
    <scope>NUCLEOTIDE SEQUENCE</scope>
    <source>
        <strain evidence="2">JCM 4346</strain>
    </source>
</reference>
<keyword evidence="3" id="KW-1185">Reference proteome</keyword>
<name>A0A918KZB5_9ACTN</name>
<accession>A0A918KZB5</accession>
<feature type="region of interest" description="Disordered" evidence="1">
    <location>
        <begin position="32"/>
        <end position="63"/>
    </location>
</feature>
<organism evidence="2 3">
    <name type="scientific">Streptomyces aurantiogriseus</name>
    <dbReference type="NCBI Taxonomy" id="66870"/>
    <lineage>
        <taxon>Bacteria</taxon>
        <taxon>Bacillati</taxon>
        <taxon>Actinomycetota</taxon>
        <taxon>Actinomycetes</taxon>
        <taxon>Kitasatosporales</taxon>
        <taxon>Streptomycetaceae</taxon>
        <taxon>Streptomyces</taxon>
    </lineage>
</organism>
<reference evidence="2" key="2">
    <citation type="submission" date="2020-09" db="EMBL/GenBank/DDBJ databases">
        <authorList>
            <person name="Sun Q."/>
            <person name="Ohkuma M."/>
        </authorList>
    </citation>
    <scope>NUCLEOTIDE SEQUENCE</scope>
    <source>
        <strain evidence="2">JCM 4346</strain>
    </source>
</reference>
<dbReference type="AlphaFoldDB" id="A0A918KZB5"/>
<dbReference type="RefSeq" id="WP_189943389.1">
    <property type="nucleotide sequence ID" value="NZ_BMSX01000031.1"/>
</dbReference>
<protein>
    <submittedName>
        <fullName evidence="2">Uncharacterized protein</fullName>
    </submittedName>
</protein>
<dbReference type="Proteomes" id="UP000658320">
    <property type="component" value="Unassembled WGS sequence"/>
</dbReference>
<evidence type="ECO:0000256" key="1">
    <source>
        <dbReference type="SAM" id="MobiDB-lite"/>
    </source>
</evidence>
<sequence length="63" mass="6765">MTPRLLALRALGLGDRLAGIPALRGIRRALPEHQADGRSTTGIAEKAALSPRPTNLTPERGRR</sequence>
<dbReference type="EMBL" id="BMSX01000031">
    <property type="protein sequence ID" value="GGR55073.1"/>
    <property type="molecule type" value="Genomic_DNA"/>
</dbReference>
<comment type="caution">
    <text evidence="2">The sequence shown here is derived from an EMBL/GenBank/DDBJ whole genome shotgun (WGS) entry which is preliminary data.</text>
</comment>
<gene>
    <name evidence="2" type="ORF">GCM10010251_85120</name>
</gene>
<proteinExistence type="predicted"/>
<evidence type="ECO:0000313" key="3">
    <source>
        <dbReference type="Proteomes" id="UP000658320"/>
    </source>
</evidence>